<dbReference type="EMBL" id="JAHRHJ020003813">
    <property type="protein sequence ID" value="KAH9287464.1"/>
    <property type="molecule type" value="Genomic_DNA"/>
</dbReference>
<name>A0AA38C005_TAXCH</name>
<reference evidence="2 3" key="1">
    <citation type="journal article" date="2021" name="Nat. Plants">
        <title>The Taxus genome provides insights into paclitaxel biosynthesis.</title>
        <authorList>
            <person name="Xiong X."/>
            <person name="Gou J."/>
            <person name="Liao Q."/>
            <person name="Li Y."/>
            <person name="Zhou Q."/>
            <person name="Bi G."/>
            <person name="Li C."/>
            <person name="Du R."/>
            <person name="Wang X."/>
            <person name="Sun T."/>
            <person name="Guo L."/>
            <person name="Liang H."/>
            <person name="Lu P."/>
            <person name="Wu Y."/>
            <person name="Zhang Z."/>
            <person name="Ro D.K."/>
            <person name="Shang Y."/>
            <person name="Huang S."/>
            <person name="Yan J."/>
        </authorList>
    </citation>
    <scope>NUCLEOTIDE SEQUENCE [LARGE SCALE GENOMIC DNA]</scope>
    <source>
        <strain evidence="2">Ta-2019</strain>
    </source>
</reference>
<dbReference type="Proteomes" id="UP000824469">
    <property type="component" value="Unassembled WGS sequence"/>
</dbReference>
<gene>
    <name evidence="2" type="ORF">KI387_031581</name>
</gene>
<feature type="coiled-coil region" evidence="1">
    <location>
        <begin position="37"/>
        <end position="71"/>
    </location>
</feature>
<organism evidence="2 3">
    <name type="scientific">Taxus chinensis</name>
    <name type="common">Chinese yew</name>
    <name type="synonym">Taxus wallichiana var. chinensis</name>
    <dbReference type="NCBI Taxonomy" id="29808"/>
    <lineage>
        <taxon>Eukaryota</taxon>
        <taxon>Viridiplantae</taxon>
        <taxon>Streptophyta</taxon>
        <taxon>Embryophyta</taxon>
        <taxon>Tracheophyta</taxon>
        <taxon>Spermatophyta</taxon>
        <taxon>Pinopsida</taxon>
        <taxon>Pinidae</taxon>
        <taxon>Conifers II</taxon>
        <taxon>Cupressales</taxon>
        <taxon>Taxaceae</taxon>
        <taxon>Taxus</taxon>
    </lineage>
</organism>
<protein>
    <submittedName>
        <fullName evidence="2">Uncharacterized protein</fullName>
    </submittedName>
</protein>
<feature type="non-terminal residue" evidence="2">
    <location>
        <position position="1"/>
    </location>
</feature>
<evidence type="ECO:0000313" key="3">
    <source>
        <dbReference type="Proteomes" id="UP000824469"/>
    </source>
</evidence>
<evidence type="ECO:0000313" key="2">
    <source>
        <dbReference type="EMBL" id="KAH9287464.1"/>
    </source>
</evidence>
<keyword evidence="3" id="KW-1185">Reference proteome</keyword>
<evidence type="ECO:0000256" key="1">
    <source>
        <dbReference type="SAM" id="Coils"/>
    </source>
</evidence>
<comment type="caution">
    <text evidence="2">The sequence shown here is derived from an EMBL/GenBank/DDBJ whole genome shotgun (WGS) entry which is preliminary data.</text>
</comment>
<proteinExistence type="predicted"/>
<keyword evidence="1" id="KW-0175">Coiled coil</keyword>
<dbReference type="AlphaFoldDB" id="A0AA38C005"/>
<accession>A0AA38C005</accession>
<sequence length="80" mass="9068">GPPLCQATGHIENLSVANPLDGEFPYINENLDDFTNVENEEEVREREAREKEEIRAQLEEIERLQVEADERAATEATTLA</sequence>
<feature type="non-terminal residue" evidence="2">
    <location>
        <position position="80"/>
    </location>
</feature>